<keyword evidence="1" id="KW-0472">Membrane</keyword>
<sequence length="179" mass="18963">MHRNTAITISFLAIIAALLIGLNLGRKLSGENLSASPQIALNPSPVLASPYISNASPATNVAGTTSKTYLHHGCGISFEHPADFTIVEATNAARLTAPNNENKIDLVCDTSLAAPPVTPEKTEIASIAGQMVTIYHDQQVADTTPVDVVILTNTRMNLDIAIMGFGEVFNNLLKTVKIL</sequence>
<protein>
    <submittedName>
        <fullName evidence="2">Uncharacterized protein</fullName>
    </submittedName>
</protein>
<feature type="transmembrane region" description="Helical" evidence="1">
    <location>
        <begin position="6"/>
        <end position="24"/>
    </location>
</feature>
<evidence type="ECO:0000313" key="3">
    <source>
        <dbReference type="Proteomes" id="UP000034531"/>
    </source>
</evidence>
<dbReference type="Proteomes" id="UP000034531">
    <property type="component" value="Unassembled WGS sequence"/>
</dbReference>
<dbReference type="AlphaFoldDB" id="A0A0G0TUD9"/>
<name>A0A0G0TUD9_9BACT</name>
<dbReference type="EMBL" id="LBYI01000009">
    <property type="protein sequence ID" value="KKR50640.1"/>
    <property type="molecule type" value="Genomic_DNA"/>
</dbReference>
<accession>A0A0G0TUD9</accession>
<comment type="caution">
    <text evidence="2">The sequence shown here is derived from an EMBL/GenBank/DDBJ whole genome shotgun (WGS) entry which is preliminary data.</text>
</comment>
<proteinExistence type="predicted"/>
<reference evidence="2 3" key="1">
    <citation type="journal article" date="2015" name="Nature">
        <title>rRNA introns, odd ribosomes, and small enigmatic genomes across a large radiation of phyla.</title>
        <authorList>
            <person name="Brown C.T."/>
            <person name="Hug L.A."/>
            <person name="Thomas B.C."/>
            <person name="Sharon I."/>
            <person name="Castelle C.J."/>
            <person name="Singh A."/>
            <person name="Wilkins M.J."/>
            <person name="Williams K.H."/>
            <person name="Banfield J.F."/>
        </authorList>
    </citation>
    <scope>NUCLEOTIDE SEQUENCE [LARGE SCALE GENOMIC DNA]</scope>
</reference>
<gene>
    <name evidence="2" type="ORF">UT84_C0009G0027</name>
</gene>
<organism evidence="2 3">
    <name type="scientific">Candidatus Curtissbacteria bacterium GW2011_GWA1_40_16</name>
    <dbReference type="NCBI Taxonomy" id="1618405"/>
    <lineage>
        <taxon>Bacteria</taxon>
        <taxon>Candidatus Curtissiibacteriota</taxon>
    </lineage>
</organism>
<evidence type="ECO:0000256" key="1">
    <source>
        <dbReference type="SAM" id="Phobius"/>
    </source>
</evidence>
<keyword evidence="1" id="KW-0812">Transmembrane</keyword>
<evidence type="ECO:0000313" key="2">
    <source>
        <dbReference type="EMBL" id="KKR50640.1"/>
    </source>
</evidence>
<keyword evidence="1" id="KW-1133">Transmembrane helix</keyword>